<evidence type="ECO:0000313" key="2">
    <source>
        <dbReference type="EMBL" id="MFC6724868.1"/>
    </source>
</evidence>
<organism evidence="2 3">
    <name type="scientific">Halobium palmae</name>
    <dbReference type="NCBI Taxonomy" id="1776492"/>
    <lineage>
        <taxon>Archaea</taxon>
        <taxon>Methanobacteriati</taxon>
        <taxon>Methanobacteriota</taxon>
        <taxon>Stenosarchaea group</taxon>
        <taxon>Halobacteria</taxon>
        <taxon>Halobacteriales</taxon>
        <taxon>Haloferacaceae</taxon>
        <taxon>Halobium</taxon>
    </lineage>
</organism>
<keyword evidence="1" id="KW-1133">Transmembrane helix</keyword>
<gene>
    <name evidence="2" type="ORF">ACFQE1_10890</name>
</gene>
<dbReference type="Pfam" id="PF24432">
    <property type="entry name" value="DUF7555"/>
    <property type="match status" value="1"/>
</dbReference>
<evidence type="ECO:0000256" key="1">
    <source>
        <dbReference type="SAM" id="Phobius"/>
    </source>
</evidence>
<evidence type="ECO:0000313" key="3">
    <source>
        <dbReference type="Proteomes" id="UP001596328"/>
    </source>
</evidence>
<keyword evidence="1" id="KW-0472">Membrane</keyword>
<comment type="caution">
    <text evidence="2">The sequence shown here is derived from an EMBL/GenBank/DDBJ whole genome shotgun (WGS) entry which is preliminary data.</text>
</comment>
<sequence length="137" mass="14473">MAGRSRRALRLLDTLAYAVALTAVAFAIGAIAATVAGRNALLGAKWFLFTVGFTLLAYSAFQLRPTPLWKRDGNDGDGDDEPESVGVQSVVAETIPASYRLRPADRHSAALKLFVGSLAMLVTSFLMEAVFGVAIGA</sequence>
<dbReference type="Proteomes" id="UP001596328">
    <property type="component" value="Unassembled WGS sequence"/>
</dbReference>
<feature type="transmembrane region" description="Helical" evidence="1">
    <location>
        <begin position="109"/>
        <end position="135"/>
    </location>
</feature>
<dbReference type="EMBL" id="JBHSWU010000305">
    <property type="protein sequence ID" value="MFC6724868.1"/>
    <property type="molecule type" value="Genomic_DNA"/>
</dbReference>
<accession>A0ABD5RZP4</accession>
<keyword evidence="1" id="KW-0812">Transmembrane</keyword>
<name>A0ABD5RZP4_9EURY</name>
<dbReference type="InterPro" id="IPR055977">
    <property type="entry name" value="DUF7555"/>
</dbReference>
<feature type="transmembrane region" description="Helical" evidence="1">
    <location>
        <begin position="42"/>
        <end position="61"/>
    </location>
</feature>
<dbReference type="AlphaFoldDB" id="A0ABD5RZP4"/>
<reference evidence="2 3" key="1">
    <citation type="journal article" date="2019" name="Int. J. Syst. Evol. Microbiol.">
        <title>The Global Catalogue of Microorganisms (GCM) 10K type strain sequencing project: providing services to taxonomists for standard genome sequencing and annotation.</title>
        <authorList>
            <consortium name="The Broad Institute Genomics Platform"/>
            <consortium name="The Broad Institute Genome Sequencing Center for Infectious Disease"/>
            <person name="Wu L."/>
            <person name="Ma J."/>
        </authorList>
    </citation>
    <scope>NUCLEOTIDE SEQUENCE [LARGE SCALE GENOMIC DNA]</scope>
    <source>
        <strain evidence="2 3">NBRC 111368</strain>
    </source>
</reference>
<protein>
    <recommendedName>
        <fullName evidence="4">DUF1345 domain-containing protein</fullName>
    </recommendedName>
</protein>
<feature type="transmembrane region" description="Helical" evidence="1">
    <location>
        <begin position="12"/>
        <end position="36"/>
    </location>
</feature>
<evidence type="ECO:0008006" key="4">
    <source>
        <dbReference type="Google" id="ProtNLM"/>
    </source>
</evidence>
<keyword evidence="3" id="KW-1185">Reference proteome</keyword>
<proteinExistence type="predicted"/>